<feature type="transmembrane region" description="Helical" evidence="6">
    <location>
        <begin position="343"/>
        <end position="359"/>
    </location>
</feature>
<dbReference type="EMBL" id="JQBS01000018">
    <property type="protein sequence ID" value="KRN56803.1"/>
    <property type="molecule type" value="Genomic_DNA"/>
</dbReference>
<keyword evidence="4 6" id="KW-1133">Transmembrane helix</keyword>
<evidence type="ECO:0000256" key="1">
    <source>
        <dbReference type="ARBA" id="ARBA00004651"/>
    </source>
</evidence>
<dbReference type="eggNOG" id="COG2807">
    <property type="taxonomic scope" value="Bacteria"/>
</dbReference>
<dbReference type="Proteomes" id="UP000051658">
    <property type="component" value="Unassembled WGS sequence"/>
</dbReference>
<dbReference type="GO" id="GO:0005886">
    <property type="term" value="C:plasma membrane"/>
    <property type="evidence" value="ECO:0007669"/>
    <property type="project" value="UniProtKB-SubCell"/>
</dbReference>
<comment type="caution">
    <text evidence="8">The sequence shown here is derived from an EMBL/GenBank/DDBJ whole genome shotgun (WGS) entry which is preliminary data.</text>
</comment>
<feature type="transmembrane region" description="Helical" evidence="6">
    <location>
        <begin position="169"/>
        <end position="189"/>
    </location>
</feature>
<feature type="transmembrane region" description="Helical" evidence="6">
    <location>
        <begin position="365"/>
        <end position="384"/>
    </location>
</feature>
<evidence type="ECO:0000256" key="5">
    <source>
        <dbReference type="ARBA" id="ARBA00023136"/>
    </source>
</evidence>
<dbReference type="InterPro" id="IPR011701">
    <property type="entry name" value="MFS"/>
</dbReference>
<keyword evidence="5 6" id="KW-0472">Membrane</keyword>
<dbReference type="AlphaFoldDB" id="A0A0R2HVS3"/>
<dbReference type="PROSITE" id="PS50850">
    <property type="entry name" value="MFS"/>
    <property type="match status" value="1"/>
</dbReference>
<dbReference type="InterPro" id="IPR020846">
    <property type="entry name" value="MFS_dom"/>
</dbReference>
<feature type="transmembrane region" description="Helical" evidence="6">
    <location>
        <begin position="300"/>
        <end position="323"/>
    </location>
</feature>
<keyword evidence="9" id="KW-1185">Reference proteome</keyword>
<evidence type="ECO:0000256" key="2">
    <source>
        <dbReference type="ARBA" id="ARBA00022448"/>
    </source>
</evidence>
<dbReference type="PATRIC" id="fig|1449336.4.peg.827"/>
<dbReference type="GO" id="GO:0022857">
    <property type="term" value="F:transmembrane transporter activity"/>
    <property type="evidence" value="ECO:0007669"/>
    <property type="project" value="InterPro"/>
</dbReference>
<feature type="transmembrane region" description="Helical" evidence="6">
    <location>
        <begin position="245"/>
        <end position="269"/>
    </location>
</feature>
<dbReference type="InterPro" id="IPR052524">
    <property type="entry name" value="MFS_Cyanate_Porter"/>
</dbReference>
<feature type="domain" description="Major facilitator superfamily (MFS) profile" evidence="7">
    <location>
        <begin position="2"/>
        <end position="391"/>
    </location>
</feature>
<dbReference type="InterPro" id="IPR036259">
    <property type="entry name" value="MFS_trans_sf"/>
</dbReference>
<dbReference type="Gene3D" id="1.20.1250.20">
    <property type="entry name" value="MFS general substrate transporter like domains"/>
    <property type="match status" value="2"/>
</dbReference>
<evidence type="ECO:0000259" key="7">
    <source>
        <dbReference type="PROSITE" id="PS50850"/>
    </source>
</evidence>
<evidence type="ECO:0000256" key="4">
    <source>
        <dbReference type="ARBA" id="ARBA00022989"/>
    </source>
</evidence>
<organism evidence="8 9">
    <name type="scientific">Carnobacterium divergens DSM 20623</name>
    <dbReference type="NCBI Taxonomy" id="1449336"/>
    <lineage>
        <taxon>Bacteria</taxon>
        <taxon>Bacillati</taxon>
        <taxon>Bacillota</taxon>
        <taxon>Bacilli</taxon>
        <taxon>Lactobacillales</taxon>
        <taxon>Carnobacteriaceae</taxon>
        <taxon>Carnobacterium</taxon>
    </lineage>
</organism>
<feature type="transmembrane region" description="Helical" evidence="6">
    <location>
        <begin position="12"/>
        <end position="35"/>
    </location>
</feature>
<feature type="transmembrane region" description="Helical" evidence="6">
    <location>
        <begin position="210"/>
        <end position="233"/>
    </location>
</feature>
<dbReference type="Pfam" id="PF07690">
    <property type="entry name" value="MFS_1"/>
    <property type="match status" value="1"/>
</dbReference>
<feature type="transmembrane region" description="Helical" evidence="6">
    <location>
        <begin position="132"/>
        <end position="157"/>
    </location>
</feature>
<reference evidence="8 9" key="1">
    <citation type="journal article" date="2015" name="Genome Announc.">
        <title>Expanding the biotechnology potential of lactobacilli through comparative genomics of 213 strains and associated genera.</title>
        <authorList>
            <person name="Sun Z."/>
            <person name="Harris H.M."/>
            <person name="McCann A."/>
            <person name="Guo C."/>
            <person name="Argimon S."/>
            <person name="Zhang W."/>
            <person name="Yang X."/>
            <person name="Jeffery I.B."/>
            <person name="Cooney J.C."/>
            <person name="Kagawa T.F."/>
            <person name="Liu W."/>
            <person name="Song Y."/>
            <person name="Salvetti E."/>
            <person name="Wrobel A."/>
            <person name="Rasinkangas P."/>
            <person name="Parkhill J."/>
            <person name="Rea M.C."/>
            <person name="O'Sullivan O."/>
            <person name="Ritari J."/>
            <person name="Douillard F.P."/>
            <person name="Paul Ross R."/>
            <person name="Yang R."/>
            <person name="Briner A.E."/>
            <person name="Felis G.E."/>
            <person name="de Vos W.M."/>
            <person name="Barrangou R."/>
            <person name="Klaenhammer T.R."/>
            <person name="Caufield P.W."/>
            <person name="Cui Y."/>
            <person name="Zhang H."/>
            <person name="O'Toole P.W."/>
        </authorList>
    </citation>
    <scope>NUCLEOTIDE SEQUENCE [LARGE SCALE GENOMIC DNA]</scope>
    <source>
        <strain evidence="8 9">DSM 20623</strain>
    </source>
</reference>
<feature type="transmembrane region" description="Helical" evidence="6">
    <location>
        <begin position="276"/>
        <end position="294"/>
    </location>
</feature>
<accession>A0A0R2HVS3</accession>
<sequence length="392" mass="42030">MKNRTITRKGFFLGLGILFIATILRAPITSVAPLIGTISSDLGLNSAAAGMISTTPLLAFALCSILAPISERKIGIEKVLFLALIGLSIGIFLRSFSGSFFLYFGTILIGISIAHCNVLIPSLIKRDFPEKVGLITGIYSVTMNVCGALASGISLPLATKLHLGWQGSLRVWLVLSMLALVFWLPQVRSTTKMDLSVSTPKQKSLIKSSLAWKISLFMGIQSLIFYTLIAWMPQLFLQKNIDGELTGWLLTLLQLFLVPATFLVSIIAGRLAEQTILVWLGAGTIFIGLLGIMLTTSLPIIVISVILLGIGGGCCFSLSMMFFSLRSKSSAEASQISGMAQSVGYLLAASGPLLFGLLHDLSHSWISSLLVLLALSVVLLYVGLGASKKVYL</sequence>
<protein>
    <recommendedName>
        <fullName evidence="7">Major facilitator superfamily (MFS) profile domain-containing protein</fullName>
    </recommendedName>
</protein>
<feature type="transmembrane region" description="Helical" evidence="6">
    <location>
        <begin position="79"/>
        <end position="96"/>
    </location>
</feature>
<evidence type="ECO:0000256" key="6">
    <source>
        <dbReference type="SAM" id="Phobius"/>
    </source>
</evidence>
<evidence type="ECO:0000313" key="8">
    <source>
        <dbReference type="EMBL" id="KRN56803.1"/>
    </source>
</evidence>
<evidence type="ECO:0000313" key="9">
    <source>
        <dbReference type="Proteomes" id="UP000051658"/>
    </source>
</evidence>
<gene>
    <name evidence="8" type="ORF">IV74_GL000812</name>
</gene>
<proteinExistence type="predicted"/>
<name>A0A0R2HVS3_CARDV</name>
<feature type="transmembrane region" description="Helical" evidence="6">
    <location>
        <begin position="47"/>
        <end position="67"/>
    </location>
</feature>
<evidence type="ECO:0000256" key="3">
    <source>
        <dbReference type="ARBA" id="ARBA00022692"/>
    </source>
</evidence>
<dbReference type="PANTHER" id="PTHR23523:SF2">
    <property type="entry name" value="2-NITROIMIDAZOLE TRANSPORTER"/>
    <property type="match status" value="1"/>
</dbReference>
<dbReference type="PANTHER" id="PTHR23523">
    <property type="match status" value="1"/>
</dbReference>
<keyword evidence="2" id="KW-0813">Transport</keyword>
<dbReference type="RefSeq" id="WP_034572399.1">
    <property type="nucleotide sequence ID" value="NZ_JQBS01000018.1"/>
</dbReference>
<keyword evidence="3 6" id="KW-0812">Transmembrane</keyword>
<feature type="transmembrane region" description="Helical" evidence="6">
    <location>
        <begin position="102"/>
        <end position="120"/>
    </location>
</feature>
<dbReference type="GeneID" id="89587752"/>
<dbReference type="CDD" id="cd17339">
    <property type="entry name" value="MFS_NIMT_CynX_like"/>
    <property type="match status" value="1"/>
</dbReference>
<comment type="subcellular location">
    <subcellularLocation>
        <location evidence="1">Cell membrane</location>
        <topology evidence="1">Multi-pass membrane protein</topology>
    </subcellularLocation>
</comment>
<dbReference type="SUPFAM" id="SSF103473">
    <property type="entry name" value="MFS general substrate transporter"/>
    <property type="match status" value="1"/>
</dbReference>